<name>A0A9J6ZNC6_9BACT</name>
<dbReference type="PANTHER" id="PTHR34039:SF1">
    <property type="entry name" value="UPF0102 PROTEIN YRAN"/>
    <property type="match status" value="1"/>
</dbReference>
<dbReference type="InterPro" id="IPR003509">
    <property type="entry name" value="UPF0102_YraN-like"/>
</dbReference>
<evidence type="ECO:0000313" key="3">
    <source>
        <dbReference type="EMBL" id="URW79007.1"/>
    </source>
</evidence>
<reference evidence="3" key="1">
    <citation type="submission" date="2022-05" db="EMBL/GenBank/DDBJ databases">
        <authorList>
            <person name="Sun X."/>
        </authorList>
    </citation>
    <scope>NUCLEOTIDE SEQUENCE</scope>
    <source>
        <strain evidence="3">Ai-910</strain>
    </source>
</reference>
<dbReference type="NCBIfam" id="NF009154">
    <property type="entry name" value="PRK12497.3-3"/>
    <property type="match status" value="1"/>
</dbReference>
<dbReference type="KEGG" id="alkq:M9189_09085"/>
<dbReference type="PANTHER" id="PTHR34039">
    <property type="entry name" value="UPF0102 PROTEIN YRAN"/>
    <property type="match status" value="1"/>
</dbReference>
<dbReference type="CDD" id="cd20736">
    <property type="entry name" value="PoNe_Nuclease"/>
    <property type="match status" value="1"/>
</dbReference>
<dbReference type="EMBL" id="CP098400">
    <property type="protein sequence ID" value="URW79007.1"/>
    <property type="molecule type" value="Genomic_DNA"/>
</dbReference>
<evidence type="ECO:0000256" key="2">
    <source>
        <dbReference type="HAMAP-Rule" id="MF_00048"/>
    </source>
</evidence>
<comment type="similarity">
    <text evidence="1 2">Belongs to the UPF0102 family.</text>
</comment>
<sequence>MAEHNDLGRLGEDKAAEYLQAKGYKIVERNWYFHHKEVDIIAFDGDTVVFVEVRTRTSSDVLHPRDSVMPLKMRYLILAADNYVRYKKLDNRIRFDLIACISHRDGRWDIEHIEDAFTAQAE</sequence>
<proteinExistence type="inferred from homology"/>
<keyword evidence="4" id="KW-1185">Reference proteome</keyword>
<dbReference type="HAMAP" id="MF_00048">
    <property type="entry name" value="UPF0102"/>
    <property type="match status" value="1"/>
</dbReference>
<dbReference type="Gene3D" id="3.40.1350.10">
    <property type="match status" value="1"/>
</dbReference>
<dbReference type="SUPFAM" id="SSF52980">
    <property type="entry name" value="Restriction endonuclease-like"/>
    <property type="match status" value="1"/>
</dbReference>
<evidence type="ECO:0000256" key="1">
    <source>
        <dbReference type="ARBA" id="ARBA00006738"/>
    </source>
</evidence>
<dbReference type="Pfam" id="PF02021">
    <property type="entry name" value="UPF0102"/>
    <property type="match status" value="1"/>
</dbReference>
<protein>
    <recommendedName>
        <fullName evidence="2">UPF0102 protein M9189_09085</fullName>
    </recommendedName>
</protein>
<evidence type="ECO:0000313" key="4">
    <source>
        <dbReference type="Proteomes" id="UP001056426"/>
    </source>
</evidence>
<dbReference type="InterPro" id="IPR011335">
    <property type="entry name" value="Restrct_endonuc-II-like"/>
</dbReference>
<reference evidence="3" key="2">
    <citation type="submission" date="2022-06" db="EMBL/GenBank/DDBJ databases">
        <title>Xiashengella guii gen. nov. sp. nov., a bacterium isolated form anaerobic digestion tank.</title>
        <authorList>
            <person name="Huang H."/>
        </authorList>
    </citation>
    <scope>NUCLEOTIDE SEQUENCE</scope>
    <source>
        <strain evidence="3">Ai-910</strain>
    </source>
</reference>
<dbReference type="AlphaFoldDB" id="A0A9J6ZNC6"/>
<organism evidence="3 4">
    <name type="scientific">Xiashengella succiniciproducens</name>
    <dbReference type="NCBI Taxonomy" id="2949635"/>
    <lineage>
        <taxon>Bacteria</taxon>
        <taxon>Pseudomonadati</taxon>
        <taxon>Bacteroidota</taxon>
        <taxon>Bacteroidia</taxon>
        <taxon>Marinilabiliales</taxon>
        <taxon>Marinilabiliaceae</taxon>
        <taxon>Xiashengella</taxon>
    </lineage>
</organism>
<gene>
    <name evidence="3" type="ORF">M9189_09085</name>
</gene>
<accession>A0A9J6ZNC6</accession>
<dbReference type="GO" id="GO:0003676">
    <property type="term" value="F:nucleic acid binding"/>
    <property type="evidence" value="ECO:0007669"/>
    <property type="project" value="InterPro"/>
</dbReference>
<dbReference type="InterPro" id="IPR011856">
    <property type="entry name" value="tRNA_endonuc-like_dom_sf"/>
</dbReference>
<dbReference type="RefSeq" id="WP_250722532.1">
    <property type="nucleotide sequence ID" value="NZ_CP098400.1"/>
</dbReference>
<dbReference type="Proteomes" id="UP001056426">
    <property type="component" value="Chromosome"/>
</dbReference>